<dbReference type="Proteomes" id="UP001158050">
    <property type="component" value="Unassembled WGS sequence"/>
</dbReference>
<evidence type="ECO:0000313" key="2">
    <source>
        <dbReference type="EMBL" id="SMP94180.1"/>
    </source>
</evidence>
<keyword evidence="1" id="KW-0472">Membrane</keyword>
<name>A0ABY1R6R6_9FLAO</name>
<dbReference type="RefSeq" id="WP_283417095.1">
    <property type="nucleotide sequence ID" value="NZ_FXUO01000005.1"/>
</dbReference>
<accession>A0ABY1R6R6</accession>
<keyword evidence="3" id="KW-1185">Reference proteome</keyword>
<evidence type="ECO:0000313" key="3">
    <source>
        <dbReference type="Proteomes" id="UP001158050"/>
    </source>
</evidence>
<organism evidence="2 3">
    <name type="scientific">Epilithonimonas pallida</name>
    <dbReference type="NCBI Taxonomy" id="373671"/>
    <lineage>
        <taxon>Bacteria</taxon>
        <taxon>Pseudomonadati</taxon>
        <taxon>Bacteroidota</taxon>
        <taxon>Flavobacteriia</taxon>
        <taxon>Flavobacteriales</taxon>
        <taxon>Weeksellaceae</taxon>
        <taxon>Chryseobacterium group</taxon>
        <taxon>Epilithonimonas</taxon>
    </lineage>
</organism>
<keyword evidence="1" id="KW-1133">Transmembrane helix</keyword>
<protein>
    <submittedName>
        <fullName evidence="2">Uncharacterized protein</fullName>
    </submittedName>
</protein>
<dbReference type="EMBL" id="FXUO01000005">
    <property type="protein sequence ID" value="SMP94180.1"/>
    <property type="molecule type" value="Genomic_DNA"/>
</dbReference>
<comment type="caution">
    <text evidence="2">The sequence shown here is derived from an EMBL/GenBank/DDBJ whole genome shotgun (WGS) entry which is preliminary data.</text>
</comment>
<reference evidence="2 3" key="1">
    <citation type="submission" date="2017-05" db="EMBL/GenBank/DDBJ databases">
        <authorList>
            <person name="Varghese N."/>
            <person name="Submissions S."/>
        </authorList>
    </citation>
    <scope>NUCLEOTIDE SEQUENCE [LARGE SCALE GENOMIC DNA]</scope>
    <source>
        <strain evidence="2 3">DSM 18015</strain>
    </source>
</reference>
<keyword evidence="1" id="KW-0812">Transmembrane</keyword>
<sequence length="218" mass="24921">MITKKHRTQIIQLLPEVRANVAVILFFIILSQCFYGQIYVKGDAFIYVKDSSFFHADSIIYLNTGKHLTPKPVNKNSKIYILEGALVYQLLENSNAQIVYVNQQASESNGNPKKLIPDLIAQKEIKSLGNYSHQVYNYQYKSATESNIIIRQTENIIAVLSGSNTNLKKLDLALSFLENTCLYIYSECSNTKIKTIPYFLNFPFLNTFRSRPPPYSKT</sequence>
<proteinExistence type="predicted"/>
<evidence type="ECO:0000256" key="1">
    <source>
        <dbReference type="SAM" id="Phobius"/>
    </source>
</evidence>
<feature type="transmembrane region" description="Helical" evidence="1">
    <location>
        <begin position="21"/>
        <end position="40"/>
    </location>
</feature>
<gene>
    <name evidence="2" type="ORF">SAMN05421679_105265</name>
</gene>